<evidence type="ECO:0000256" key="2">
    <source>
        <dbReference type="ARBA" id="ARBA00022643"/>
    </source>
</evidence>
<evidence type="ECO:0000256" key="3">
    <source>
        <dbReference type="ARBA" id="ARBA00023002"/>
    </source>
</evidence>
<keyword evidence="1" id="KW-0285">Flavoprotein</keyword>
<organism evidence="6">
    <name type="scientific">marine metagenome</name>
    <dbReference type="NCBI Taxonomy" id="408172"/>
    <lineage>
        <taxon>unclassified sequences</taxon>
        <taxon>metagenomes</taxon>
        <taxon>ecological metagenomes</taxon>
    </lineage>
</organism>
<sequence length="288" mass="32501">MQIGVVFPQTEIGDDTGIIRDYAQTAEDLGYSHILAYDHVLGASLRNRPDWTGPYHQEHQFREPLVLFGFIAAITNRIELTTGVLILPQRQTALVAKQAAEVDLLSNGRLRLGVGIGWNHVEYEGLGENFKNRGRRVEEQIELLRDLWTRDAVDFRGTWHEINDAGINPLPSQRPIPIWIGGGADVVLKRIARLGDGWFPPTPPDERGQEMIQKLHEYARAEERDPTTIGIEGRLNINLENQDSWGKVIEDWKSFGATHLSVNTMNSGLLAPSGHIEAIRRFSDMVDW</sequence>
<dbReference type="InterPro" id="IPR050172">
    <property type="entry name" value="SsuD_RutA_monooxygenase"/>
</dbReference>
<feature type="domain" description="Luciferase-like" evidence="5">
    <location>
        <begin position="17"/>
        <end position="233"/>
    </location>
</feature>
<dbReference type="InterPro" id="IPR011251">
    <property type="entry name" value="Luciferase-like_dom"/>
</dbReference>
<dbReference type="InterPro" id="IPR019921">
    <property type="entry name" value="Lucif-like_OxRdtase_Rv2161c"/>
</dbReference>
<dbReference type="EMBL" id="UINC01130283">
    <property type="protein sequence ID" value="SVD11256.1"/>
    <property type="molecule type" value="Genomic_DNA"/>
</dbReference>
<dbReference type="GO" id="GO:0046306">
    <property type="term" value="P:alkanesulfonate catabolic process"/>
    <property type="evidence" value="ECO:0007669"/>
    <property type="project" value="TreeGrafter"/>
</dbReference>
<gene>
    <name evidence="6" type="ORF">METZ01_LOCUS364110</name>
</gene>
<evidence type="ECO:0000313" key="6">
    <source>
        <dbReference type="EMBL" id="SVD11256.1"/>
    </source>
</evidence>
<accession>A0A382SN44</accession>
<evidence type="ECO:0000256" key="4">
    <source>
        <dbReference type="ARBA" id="ARBA00023033"/>
    </source>
</evidence>
<keyword evidence="4" id="KW-0503">Monooxygenase</keyword>
<dbReference type="PANTHER" id="PTHR42847">
    <property type="entry name" value="ALKANESULFONATE MONOOXYGENASE"/>
    <property type="match status" value="1"/>
</dbReference>
<protein>
    <recommendedName>
        <fullName evidence="5">Luciferase-like domain-containing protein</fullName>
    </recommendedName>
</protein>
<feature type="non-terminal residue" evidence="6">
    <location>
        <position position="288"/>
    </location>
</feature>
<keyword evidence="3" id="KW-0560">Oxidoreductase</keyword>
<dbReference type="AlphaFoldDB" id="A0A382SN44"/>
<evidence type="ECO:0000256" key="1">
    <source>
        <dbReference type="ARBA" id="ARBA00022630"/>
    </source>
</evidence>
<dbReference type="PANTHER" id="PTHR42847:SF4">
    <property type="entry name" value="ALKANESULFONATE MONOOXYGENASE-RELATED"/>
    <property type="match status" value="1"/>
</dbReference>
<name>A0A382SN44_9ZZZZ</name>
<reference evidence="6" key="1">
    <citation type="submission" date="2018-05" db="EMBL/GenBank/DDBJ databases">
        <authorList>
            <person name="Lanie J.A."/>
            <person name="Ng W.-L."/>
            <person name="Kazmierczak K.M."/>
            <person name="Andrzejewski T.M."/>
            <person name="Davidsen T.M."/>
            <person name="Wayne K.J."/>
            <person name="Tettelin H."/>
            <person name="Glass J.I."/>
            <person name="Rusch D."/>
            <person name="Podicherti R."/>
            <person name="Tsui H.-C.T."/>
            <person name="Winkler M.E."/>
        </authorList>
    </citation>
    <scope>NUCLEOTIDE SEQUENCE</scope>
</reference>
<dbReference type="GO" id="GO:0008726">
    <property type="term" value="F:alkanesulfonate monooxygenase activity"/>
    <property type="evidence" value="ECO:0007669"/>
    <property type="project" value="TreeGrafter"/>
</dbReference>
<dbReference type="InterPro" id="IPR036661">
    <property type="entry name" value="Luciferase-like_sf"/>
</dbReference>
<evidence type="ECO:0000259" key="5">
    <source>
        <dbReference type="Pfam" id="PF00296"/>
    </source>
</evidence>
<dbReference type="NCBIfam" id="TIGR03619">
    <property type="entry name" value="F420_Rv2161c"/>
    <property type="match status" value="1"/>
</dbReference>
<dbReference type="SUPFAM" id="SSF51679">
    <property type="entry name" value="Bacterial luciferase-like"/>
    <property type="match status" value="1"/>
</dbReference>
<keyword evidence="2" id="KW-0288">FMN</keyword>
<dbReference type="Gene3D" id="3.20.20.30">
    <property type="entry name" value="Luciferase-like domain"/>
    <property type="match status" value="1"/>
</dbReference>
<proteinExistence type="predicted"/>
<dbReference type="Pfam" id="PF00296">
    <property type="entry name" value="Bac_luciferase"/>
    <property type="match status" value="1"/>
</dbReference>